<dbReference type="PANTHER" id="PTHR12210">
    <property type="entry name" value="DULLARD PROTEIN PHOSPHATASE"/>
    <property type="match status" value="1"/>
</dbReference>
<comment type="function">
    <text evidence="1">Essential component of the TIM23 complex, a complex that mediates the translocation of transit peptide-containing proteins across the mitochondrial inner membrane.</text>
</comment>
<reference evidence="3 4" key="1">
    <citation type="journal article" date="2024" name="G3 (Bethesda)">
        <title>Genome assembly of Hibiscus sabdariffa L. provides insights into metabolisms of medicinal natural products.</title>
        <authorList>
            <person name="Kim T."/>
        </authorList>
    </citation>
    <scope>NUCLEOTIDE SEQUENCE [LARGE SCALE GENOMIC DNA]</scope>
    <source>
        <strain evidence="3">TK-2024</strain>
        <tissue evidence="3">Old leaves</tissue>
    </source>
</reference>
<keyword evidence="1" id="KW-0813">Transport</keyword>
<keyword evidence="4" id="KW-1185">Reference proteome</keyword>
<dbReference type="InterPro" id="IPR050365">
    <property type="entry name" value="TIM50"/>
</dbReference>
<protein>
    <recommendedName>
        <fullName evidence="1">Mitochondrial import inner membrane translocase subunit TIM50</fullName>
    </recommendedName>
</protein>
<name>A0ABR1ZXX3_9ROSI</name>
<evidence type="ECO:0000313" key="4">
    <source>
        <dbReference type="Proteomes" id="UP001396334"/>
    </source>
</evidence>
<dbReference type="PROSITE" id="PS50969">
    <property type="entry name" value="FCP1"/>
    <property type="match status" value="1"/>
</dbReference>
<keyword evidence="1" id="KW-0811">Translocation</keyword>
<dbReference type="CDD" id="cd07521">
    <property type="entry name" value="HAD_FCP1-like"/>
    <property type="match status" value="1"/>
</dbReference>
<dbReference type="InterPro" id="IPR023214">
    <property type="entry name" value="HAD_sf"/>
</dbReference>
<dbReference type="InterPro" id="IPR004274">
    <property type="entry name" value="FCP1_dom"/>
</dbReference>
<comment type="subunit">
    <text evidence="1">Component of the TIM23 complex.</text>
</comment>
<organism evidence="3 4">
    <name type="scientific">Hibiscus sabdariffa</name>
    <name type="common">roselle</name>
    <dbReference type="NCBI Taxonomy" id="183260"/>
    <lineage>
        <taxon>Eukaryota</taxon>
        <taxon>Viridiplantae</taxon>
        <taxon>Streptophyta</taxon>
        <taxon>Embryophyta</taxon>
        <taxon>Tracheophyta</taxon>
        <taxon>Spermatophyta</taxon>
        <taxon>Magnoliopsida</taxon>
        <taxon>eudicotyledons</taxon>
        <taxon>Gunneridae</taxon>
        <taxon>Pentapetalae</taxon>
        <taxon>rosids</taxon>
        <taxon>malvids</taxon>
        <taxon>Malvales</taxon>
        <taxon>Malvaceae</taxon>
        <taxon>Malvoideae</taxon>
        <taxon>Hibiscus</taxon>
    </lineage>
</organism>
<evidence type="ECO:0000313" key="3">
    <source>
        <dbReference type="EMBL" id="KAK8485595.1"/>
    </source>
</evidence>
<comment type="subcellular location">
    <subcellularLocation>
        <location evidence="1">Mitochondrion inner membrane</location>
        <topology evidence="1">Single-pass membrane protein</topology>
    </subcellularLocation>
</comment>
<evidence type="ECO:0000259" key="2">
    <source>
        <dbReference type="PROSITE" id="PS50969"/>
    </source>
</evidence>
<keyword evidence="1" id="KW-0496">Mitochondrion</keyword>
<proteinExistence type="inferred from homology"/>
<accession>A0ABR1ZXX3</accession>
<feature type="domain" description="FCP1 homology" evidence="2">
    <location>
        <begin position="1"/>
        <end position="148"/>
    </location>
</feature>
<comment type="caution">
    <text evidence="3">The sequence shown here is derived from an EMBL/GenBank/DDBJ whole genome shotgun (WGS) entry which is preliminary data.</text>
</comment>
<dbReference type="InterPro" id="IPR036412">
    <property type="entry name" value="HAD-like_sf"/>
</dbReference>
<dbReference type="SUPFAM" id="SSF56784">
    <property type="entry name" value="HAD-like"/>
    <property type="match status" value="1"/>
</dbReference>
<dbReference type="Gene3D" id="3.40.50.1000">
    <property type="entry name" value="HAD superfamily/HAD-like"/>
    <property type="match status" value="1"/>
</dbReference>
<dbReference type="Pfam" id="PF03031">
    <property type="entry name" value="NIF"/>
    <property type="match status" value="1"/>
</dbReference>
<dbReference type="SMART" id="SM00577">
    <property type="entry name" value="CPDc"/>
    <property type="match status" value="1"/>
</dbReference>
<dbReference type="EMBL" id="JBBPBN010000491">
    <property type="protein sequence ID" value="KAK8485595.1"/>
    <property type="molecule type" value="Genomic_DNA"/>
</dbReference>
<sequence>MMKKIIFLGLDETLVYSSLDPSPETYDFTITLSIDGQIMNFYVLKQSGVDFFLEEIGKKHKMVIFMVGLKQYASQVLYKLNPNGRFISHRIYRYSCREVNEKSVKDLSVMGKDLGELLTSMTTQMFTLCNSRTSSLYDRLWRIVKIGS</sequence>
<evidence type="ECO:0000256" key="1">
    <source>
        <dbReference type="RuleBase" id="RU365079"/>
    </source>
</evidence>
<dbReference type="Proteomes" id="UP001396334">
    <property type="component" value="Unassembled WGS sequence"/>
</dbReference>
<keyword evidence="1" id="KW-0809">Transit peptide</keyword>
<comment type="similarity">
    <text evidence="1">Belongs to the TIM50 family.</text>
</comment>
<gene>
    <name evidence="3" type="ORF">V6N11_013623</name>
</gene>
<keyword evidence="1" id="KW-0653">Protein transport</keyword>